<gene>
    <name evidence="2" type="ORF">GCM10010517_08810</name>
</gene>
<feature type="domain" description="Methyltransferase" evidence="1">
    <location>
        <begin position="51"/>
        <end position="147"/>
    </location>
</feature>
<dbReference type="RefSeq" id="WP_344968061.1">
    <property type="nucleotide sequence ID" value="NZ_BAAAVI010000004.1"/>
</dbReference>
<dbReference type="Pfam" id="PF13649">
    <property type="entry name" value="Methyltransf_25"/>
    <property type="match status" value="1"/>
</dbReference>
<dbReference type="InterPro" id="IPR041698">
    <property type="entry name" value="Methyltransf_25"/>
</dbReference>
<dbReference type="SUPFAM" id="SSF53335">
    <property type="entry name" value="S-adenosyl-L-methionine-dependent methyltransferases"/>
    <property type="match status" value="1"/>
</dbReference>
<comment type="caution">
    <text evidence="2">The sequence shown here is derived from an EMBL/GenBank/DDBJ whole genome shotgun (WGS) entry which is preliminary data.</text>
</comment>
<evidence type="ECO:0000259" key="1">
    <source>
        <dbReference type="Pfam" id="PF13649"/>
    </source>
</evidence>
<dbReference type="Proteomes" id="UP001500831">
    <property type="component" value="Unassembled WGS sequence"/>
</dbReference>
<dbReference type="CDD" id="cd02440">
    <property type="entry name" value="AdoMet_MTases"/>
    <property type="match status" value="1"/>
</dbReference>
<reference evidence="2 3" key="1">
    <citation type="journal article" date="2019" name="Int. J. Syst. Evol. Microbiol.">
        <title>The Global Catalogue of Microorganisms (GCM) 10K type strain sequencing project: providing services to taxonomists for standard genome sequencing and annotation.</title>
        <authorList>
            <consortium name="The Broad Institute Genomics Platform"/>
            <consortium name="The Broad Institute Genome Sequencing Center for Infectious Disease"/>
            <person name="Wu L."/>
            <person name="Ma J."/>
        </authorList>
    </citation>
    <scope>NUCLEOTIDE SEQUENCE [LARGE SCALE GENOMIC DNA]</scope>
    <source>
        <strain evidence="2 3">JCM 6242</strain>
    </source>
</reference>
<sequence length="197" mass="21615">MHTIHRARASLFGLFHHGSLYDRLISQGFRPLYARVTADVTAASPGAGTRVLDVGTGPGRVPLAIARALPALRVEGLDLSAEMIDLARRNAAEAGLGDRVDFTVADVADLPYPGESFDLIVSSMSQHHWPDAAAGMRELRRVLRPGGRVWIYDFRFALRRAEAAARAAFPGYRIRREPVRTGRLPVRLIGRLVVEPS</sequence>
<evidence type="ECO:0000313" key="2">
    <source>
        <dbReference type="EMBL" id="GAA2851237.1"/>
    </source>
</evidence>
<keyword evidence="3" id="KW-1185">Reference proteome</keyword>
<dbReference type="Gene3D" id="3.40.50.150">
    <property type="entry name" value="Vaccinia Virus protein VP39"/>
    <property type="match status" value="1"/>
</dbReference>
<protein>
    <recommendedName>
        <fullName evidence="1">Methyltransferase domain-containing protein</fullName>
    </recommendedName>
</protein>
<dbReference type="PANTHER" id="PTHR43591">
    <property type="entry name" value="METHYLTRANSFERASE"/>
    <property type="match status" value="1"/>
</dbReference>
<evidence type="ECO:0000313" key="3">
    <source>
        <dbReference type="Proteomes" id="UP001500831"/>
    </source>
</evidence>
<dbReference type="PANTHER" id="PTHR43591:SF109">
    <property type="entry name" value="METHYLTRANSFERASE TYPE 11 DOMAIN-CONTAINING PROTEIN"/>
    <property type="match status" value="1"/>
</dbReference>
<accession>A0ABN3VQP6</accession>
<name>A0ABN3VQP6_9ACTN</name>
<organism evidence="2 3">
    <name type="scientific">Streptosporangium fragile</name>
    <dbReference type="NCBI Taxonomy" id="46186"/>
    <lineage>
        <taxon>Bacteria</taxon>
        <taxon>Bacillati</taxon>
        <taxon>Actinomycetota</taxon>
        <taxon>Actinomycetes</taxon>
        <taxon>Streptosporangiales</taxon>
        <taxon>Streptosporangiaceae</taxon>
        <taxon>Streptosporangium</taxon>
    </lineage>
</organism>
<dbReference type="InterPro" id="IPR029063">
    <property type="entry name" value="SAM-dependent_MTases_sf"/>
</dbReference>
<dbReference type="EMBL" id="BAAAVI010000004">
    <property type="protein sequence ID" value="GAA2851237.1"/>
    <property type="molecule type" value="Genomic_DNA"/>
</dbReference>
<proteinExistence type="predicted"/>